<name>A0ABQ9DY14_9PASS</name>
<dbReference type="Proteomes" id="UP001145742">
    <property type="component" value="Unassembled WGS sequence"/>
</dbReference>
<gene>
    <name evidence="1" type="ORF">WISP_03414</name>
</gene>
<dbReference type="EMBL" id="WHWB01031811">
    <property type="protein sequence ID" value="KAJ7427839.1"/>
    <property type="molecule type" value="Genomic_DNA"/>
</dbReference>
<reference evidence="1" key="1">
    <citation type="submission" date="2019-10" db="EMBL/GenBank/DDBJ databases">
        <authorList>
            <person name="Soares A.E.R."/>
            <person name="Aleixo A."/>
            <person name="Schneider P."/>
            <person name="Miyaki C.Y."/>
            <person name="Schneider M.P."/>
            <person name="Mello C."/>
            <person name="Vasconcelos A.T.R."/>
        </authorList>
    </citation>
    <scope>NUCLEOTIDE SEQUENCE</scope>
    <source>
        <tissue evidence="1">Muscle</tissue>
    </source>
</reference>
<dbReference type="PANTHER" id="PTHR33332">
    <property type="entry name" value="REVERSE TRANSCRIPTASE DOMAIN-CONTAINING PROTEIN"/>
    <property type="match status" value="1"/>
</dbReference>
<comment type="caution">
    <text evidence="1">The sequence shown here is derived from an EMBL/GenBank/DDBJ whole genome shotgun (WGS) entry which is preliminary data.</text>
</comment>
<protein>
    <submittedName>
        <fullName evidence="1">Rna-directed dna polymerase from mobile element jockey-like</fullName>
    </submittedName>
</protein>
<keyword evidence="2" id="KW-1185">Reference proteome</keyword>
<sequence length="129" mass="14725">MCLTILVAFYNRVTVLMDEGRGTDIICLDVGRAFYTVPHNTLFSEMEMHGFCGQNTQRIRNWLVEHTQKCCSQWFDVQVETSDKWCLQESVLGPELLNIFVGDMDSGIACTLSRFAGDTKLYEVIDTLE</sequence>
<organism evidence="1 2">
    <name type="scientific">Willisornis vidua</name>
    <name type="common">Xingu scale-backed antbird</name>
    <dbReference type="NCBI Taxonomy" id="1566151"/>
    <lineage>
        <taxon>Eukaryota</taxon>
        <taxon>Metazoa</taxon>
        <taxon>Chordata</taxon>
        <taxon>Craniata</taxon>
        <taxon>Vertebrata</taxon>
        <taxon>Euteleostomi</taxon>
        <taxon>Archelosauria</taxon>
        <taxon>Archosauria</taxon>
        <taxon>Dinosauria</taxon>
        <taxon>Saurischia</taxon>
        <taxon>Theropoda</taxon>
        <taxon>Coelurosauria</taxon>
        <taxon>Aves</taxon>
        <taxon>Neognathae</taxon>
        <taxon>Neoaves</taxon>
        <taxon>Telluraves</taxon>
        <taxon>Australaves</taxon>
        <taxon>Passeriformes</taxon>
        <taxon>Thamnophilidae</taxon>
        <taxon>Willisornis</taxon>
    </lineage>
</organism>
<accession>A0ABQ9DY14</accession>
<evidence type="ECO:0000313" key="2">
    <source>
        <dbReference type="Proteomes" id="UP001145742"/>
    </source>
</evidence>
<proteinExistence type="predicted"/>
<evidence type="ECO:0000313" key="1">
    <source>
        <dbReference type="EMBL" id="KAJ7427839.1"/>
    </source>
</evidence>